<gene>
    <name evidence="1" type="ORF">KUTeg_017000</name>
</gene>
<dbReference type="Proteomes" id="UP001217089">
    <property type="component" value="Unassembled WGS sequence"/>
</dbReference>
<name>A0ABQ9EMQ5_TEGGR</name>
<reference evidence="1 2" key="1">
    <citation type="submission" date="2022-12" db="EMBL/GenBank/DDBJ databases">
        <title>Chromosome-level genome of Tegillarca granosa.</title>
        <authorList>
            <person name="Kim J."/>
        </authorList>
    </citation>
    <scope>NUCLEOTIDE SEQUENCE [LARGE SCALE GENOMIC DNA]</scope>
    <source>
        <strain evidence="1">Teg-2019</strain>
        <tissue evidence="1">Adductor muscle</tissue>
    </source>
</reference>
<comment type="caution">
    <text evidence="1">The sequence shown here is derived from an EMBL/GenBank/DDBJ whole genome shotgun (WGS) entry which is preliminary data.</text>
</comment>
<organism evidence="1 2">
    <name type="scientific">Tegillarca granosa</name>
    <name type="common">Malaysian cockle</name>
    <name type="synonym">Anadara granosa</name>
    <dbReference type="NCBI Taxonomy" id="220873"/>
    <lineage>
        <taxon>Eukaryota</taxon>
        <taxon>Metazoa</taxon>
        <taxon>Spiralia</taxon>
        <taxon>Lophotrochozoa</taxon>
        <taxon>Mollusca</taxon>
        <taxon>Bivalvia</taxon>
        <taxon>Autobranchia</taxon>
        <taxon>Pteriomorphia</taxon>
        <taxon>Arcoida</taxon>
        <taxon>Arcoidea</taxon>
        <taxon>Arcidae</taxon>
        <taxon>Tegillarca</taxon>
    </lineage>
</organism>
<evidence type="ECO:0000313" key="1">
    <source>
        <dbReference type="EMBL" id="KAJ8306455.1"/>
    </source>
</evidence>
<dbReference type="EMBL" id="JARBDR010000813">
    <property type="protein sequence ID" value="KAJ8306455.1"/>
    <property type="molecule type" value="Genomic_DNA"/>
</dbReference>
<keyword evidence="2" id="KW-1185">Reference proteome</keyword>
<proteinExistence type="predicted"/>
<evidence type="ECO:0000313" key="2">
    <source>
        <dbReference type="Proteomes" id="UP001217089"/>
    </source>
</evidence>
<accession>A0ABQ9EMQ5</accession>
<sequence>MCCISLFCHREIVPFRAILNRQSVDVKIEYLSPEENSQKSNNNQKFKRQISCPVRKTNKTNSYKRVLSIPDVLDDHKPEWKRTSGTVYGIDTHPLSLEEKCMKLQPKFGNETMTTILTDKCKLTQHVKQLAKVNNLEPDCYDFDFIRKLEVLGFRVTLPSWFRICREHDKGKKKYYINCDGEVIQLKESQFEVRLHSKVINIYGNISETT</sequence>
<protein>
    <submittedName>
        <fullName evidence="1">Uncharacterized protein</fullName>
    </submittedName>
</protein>
<dbReference type="Gene3D" id="2.60.200.40">
    <property type="match status" value="1"/>
</dbReference>